<proteinExistence type="predicted"/>
<dbReference type="HOGENOM" id="CLU_1659967_0_0_12"/>
<dbReference type="KEGG" id="tpx:Turpa_2768"/>
<feature type="transmembrane region" description="Helical" evidence="2">
    <location>
        <begin position="25"/>
        <end position="45"/>
    </location>
</feature>
<keyword evidence="2" id="KW-0812">Transmembrane</keyword>
<gene>
    <name evidence="3" type="ordered locus">Turpa_2768</name>
</gene>
<feature type="compositionally biased region" description="Basic and acidic residues" evidence="1">
    <location>
        <begin position="147"/>
        <end position="159"/>
    </location>
</feature>
<keyword evidence="2" id="KW-1133">Transmembrane helix</keyword>
<feature type="transmembrane region" description="Helical" evidence="2">
    <location>
        <begin position="57"/>
        <end position="81"/>
    </location>
</feature>
<accession>I4B800</accession>
<evidence type="ECO:0000313" key="3">
    <source>
        <dbReference type="EMBL" id="AFM13407.1"/>
    </source>
</evidence>
<evidence type="ECO:0000256" key="2">
    <source>
        <dbReference type="SAM" id="Phobius"/>
    </source>
</evidence>
<sequence length="159" mass="16883">MLLVNILLVAVALIALVIQLFTPVIINIPAMAVCLIALIAAIWHFKRRRREAKLPIFAGLVLVLQAGFFMLSIGIFTVVTLPNENPEDSSSVVHGIRQILIANGIIEKPKVLPKPPEPSAATIPAVSAETVNAPEEGAVKISVDGDNEAKPAESGEKAP</sequence>
<keyword evidence="4" id="KW-1185">Reference proteome</keyword>
<evidence type="ECO:0000256" key="1">
    <source>
        <dbReference type="SAM" id="MobiDB-lite"/>
    </source>
</evidence>
<dbReference type="Proteomes" id="UP000006048">
    <property type="component" value="Chromosome"/>
</dbReference>
<evidence type="ECO:0000313" key="4">
    <source>
        <dbReference type="Proteomes" id="UP000006048"/>
    </source>
</evidence>
<dbReference type="EMBL" id="CP002959">
    <property type="protein sequence ID" value="AFM13407.1"/>
    <property type="molecule type" value="Genomic_DNA"/>
</dbReference>
<dbReference type="RefSeq" id="WP_014803909.1">
    <property type="nucleotide sequence ID" value="NC_018020.1"/>
</dbReference>
<protein>
    <submittedName>
        <fullName evidence="3">Uncharacterized protein</fullName>
    </submittedName>
</protein>
<feature type="region of interest" description="Disordered" evidence="1">
    <location>
        <begin position="137"/>
        <end position="159"/>
    </location>
</feature>
<keyword evidence="2" id="KW-0472">Membrane</keyword>
<dbReference type="STRING" id="869212.Turpa_2768"/>
<organism evidence="3 4">
    <name type="scientific">Turneriella parva (strain ATCC BAA-1111 / DSM 21527 / NCTC 11395 / H)</name>
    <name type="common">Leptospira parva</name>
    <dbReference type="NCBI Taxonomy" id="869212"/>
    <lineage>
        <taxon>Bacteria</taxon>
        <taxon>Pseudomonadati</taxon>
        <taxon>Spirochaetota</taxon>
        <taxon>Spirochaetia</taxon>
        <taxon>Leptospirales</taxon>
        <taxon>Leptospiraceae</taxon>
        <taxon>Turneriella</taxon>
    </lineage>
</organism>
<dbReference type="AlphaFoldDB" id="I4B800"/>
<name>I4B800_TURPD</name>
<reference evidence="3 4" key="1">
    <citation type="submission" date="2012-06" db="EMBL/GenBank/DDBJ databases">
        <title>The complete chromosome of genome of Turneriella parva DSM 21527.</title>
        <authorList>
            <consortium name="US DOE Joint Genome Institute (JGI-PGF)"/>
            <person name="Lucas S."/>
            <person name="Han J."/>
            <person name="Lapidus A."/>
            <person name="Bruce D."/>
            <person name="Goodwin L."/>
            <person name="Pitluck S."/>
            <person name="Peters L."/>
            <person name="Kyrpides N."/>
            <person name="Mavromatis K."/>
            <person name="Ivanova N."/>
            <person name="Mikhailova N."/>
            <person name="Chertkov O."/>
            <person name="Detter J.C."/>
            <person name="Tapia R."/>
            <person name="Han C."/>
            <person name="Land M."/>
            <person name="Hauser L."/>
            <person name="Markowitz V."/>
            <person name="Cheng J.-F."/>
            <person name="Hugenholtz P."/>
            <person name="Woyke T."/>
            <person name="Wu D."/>
            <person name="Gronow S."/>
            <person name="Wellnitz S."/>
            <person name="Brambilla E."/>
            <person name="Klenk H.-P."/>
            <person name="Eisen J.A."/>
        </authorList>
    </citation>
    <scope>NUCLEOTIDE SEQUENCE [LARGE SCALE GENOMIC DNA]</scope>
    <source>
        <strain evidence="4">ATCC BAA-1111 / DSM 21527 / NCTC 11395 / H</strain>
    </source>
</reference>